<dbReference type="AlphaFoldDB" id="A0A1R1S7Q2"/>
<feature type="region of interest" description="Disordered" evidence="1">
    <location>
        <begin position="59"/>
        <end position="79"/>
    </location>
</feature>
<keyword evidence="3" id="KW-1185">Reference proteome</keyword>
<sequence length="79" mass="9010">MISASFTEFVEKYTKPCPDPECPSCKTFGLRMYCPPDAPERVVCLNRNCPDYERLEGMPDPNWTRSLLSPCPPPDRPTD</sequence>
<comment type="caution">
    <text evidence="2">The sequence shown here is derived from an EMBL/GenBank/DDBJ whole genome shotgun (WGS) entry which is preliminary data.</text>
</comment>
<name>A0A1R1S7Q2_9ACTN</name>
<feature type="compositionally biased region" description="Pro residues" evidence="1">
    <location>
        <begin position="70"/>
        <end position="79"/>
    </location>
</feature>
<dbReference type="Proteomes" id="UP000186168">
    <property type="component" value="Unassembled WGS sequence"/>
</dbReference>
<proteinExistence type="predicted"/>
<protein>
    <submittedName>
        <fullName evidence="2">Uncharacterized protein</fullName>
    </submittedName>
</protein>
<organism evidence="2 3">
    <name type="scientific">Streptomyces sparsogenes DSM 40356</name>
    <dbReference type="NCBI Taxonomy" id="1331668"/>
    <lineage>
        <taxon>Bacteria</taxon>
        <taxon>Bacillati</taxon>
        <taxon>Actinomycetota</taxon>
        <taxon>Actinomycetes</taxon>
        <taxon>Kitasatosporales</taxon>
        <taxon>Streptomycetaceae</taxon>
        <taxon>Streptomyces</taxon>
    </lineage>
</organism>
<dbReference type="GeneID" id="96748757"/>
<evidence type="ECO:0000313" key="2">
    <source>
        <dbReference type="EMBL" id="OMI34346.1"/>
    </source>
</evidence>
<gene>
    <name evidence="2" type="ORF">SPAR_36221</name>
</gene>
<dbReference type="RefSeq" id="WP_141713079.1">
    <property type="nucleotide sequence ID" value="NZ_ASQP01000469.1"/>
</dbReference>
<accession>A0A1R1S7Q2</accession>
<reference evidence="2 3" key="1">
    <citation type="submission" date="2013-05" db="EMBL/GenBank/DDBJ databases">
        <title>Genome sequence of Streptomyces sparsogenes DSM 40356.</title>
        <authorList>
            <person name="Coyne S."/>
            <person name="Seebeck F.P."/>
        </authorList>
    </citation>
    <scope>NUCLEOTIDE SEQUENCE [LARGE SCALE GENOMIC DNA]</scope>
    <source>
        <strain evidence="2 3">DSM 40356</strain>
    </source>
</reference>
<evidence type="ECO:0000256" key="1">
    <source>
        <dbReference type="SAM" id="MobiDB-lite"/>
    </source>
</evidence>
<dbReference type="EMBL" id="ASQP01000469">
    <property type="protein sequence ID" value="OMI34346.1"/>
    <property type="molecule type" value="Genomic_DNA"/>
</dbReference>
<evidence type="ECO:0000313" key="3">
    <source>
        <dbReference type="Proteomes" id="UP000186168"/>
    </source>
</evidence>